<sequence length="628" mass="66234">MAPSTAAGSCANVANDPFRFASRRSVVHSTDGMVACSQPLAAKCGLEILRAGGNAADAAIAVAAALNVTEPCSTGIGGDMFMLFWDAAAGQVRALNGSGHSASACDLETIRRELGLSPNQDENSGDFSGTGATIPVDSVHAITVPGAAAGWVDAIERFGSGAVDLETILTPAIQLAERGFPVSELTARYWAIAEKLIRAASPNFAEMLKPDPLAKDGVRAPRAGEIFKNTNLAKTFRSLAAEGKRGFYAGRVAEELVAVVRSRGGHLSLDDLTHHLDVSETAQPIEPISLKFYGQGLDTQGLSKSKSDQGQGKGEGVELWEHPPNGQGLVALMALGIIQEMERQGKIPCFEPQDFNTAPYLHAIIEALRLAVADGHWYITDPAMGTVPVSGLLSQDYLSQRAKLFDATRAASGIVLPGQPPSPALRSCDTVYFAVTDSQGNAASVVNSNFSGFGTCIIPRGCGFTLQNRGSGFSLNSQHPNSLQPRKRPYHTIIPGMVTNTADGSLHSTFGVMGGFMQPQGHVQVLLGQLVGRLDPQQALDAPRICIGAGMPEDGGDIRWTVNVEEGMAQDAIQGLKQLGHNVKVIRGMERGLFGRGQIIRQVSDPVTATRIWSAGSDMRADGAAFPC</sequence>
<evidence type="ECO:0000313" key="2">
    <source>
        <dbReference type="EMBL" id="PHH62112.1"/>
    </source>
</evidence>
<comment type="caution">
    <text evidence="2">The sequence shown here is derived from an EMBL/GenBank/DDBJ whole genome shotgun (WGS) entry which is preliminary data.</text>
</comment>
<proteinExistence type="predicted"/>
<evidence type="ECO:0008006" key="4">
    <source>
        <dbReference type="Google" id="ProtNLM"/>
    </source>
</evidence>
<dbReference type="InterPro" id="IPR052896">
    <property type="entry name" value="GGT-like_enzyme"/>
</dbReference>
<feature type="compositionally biased region" description="Polar residues" evidence="1">
    <location>
        <begin position="301"/>
        <end position="310"/>
    </location>
</feature>
<gene>
    <name evidence="2" type="ORF">CDD81_7543</name>
</gene>
<feature type="region of interest" description="Disordered" evidence="1">
    <location>
        <begin position="301"/>
        <end position="320"/>
    </location>
</feature>
<dbReference type="Pfam" id="PF01019">
    <property type="entry name" value="G_glu_transpept"/>
    <property type="match status" value="1"/>
</dbReference>
<keyword evidence="3" id="KW-1185">Reference proteome</keyword>
<dbReference type="AlphaFoldDB" id="A0A2C5Y4F1"/>
<dbReference type="Proteomes" id="UP000226192">
    <property type="component" value="Unassembled WGS sequence"/>
</dbReference>
<dbReference type="OrthoDB" id="2015213at2759"/>
<evidence type="ECO:0000313" key="3">
    <source>
        <dbReference type="Proteomes" id="UP000226192"/>
    </source>
</evidence>
<reference evidence="2 3" key="1">
    <citation type="submission" date="2017-06" db="EMBL/GenBank/DDBJ databases">
        <title>Ant-infecting Ophiocordyceps genomes reveal a high diversity of potential behavioral manipulation genes and a possible major role for enterotoxins.</title>
        <authorList>
            <person name="De Bekker C."/>
            <person name="Evans H.C."/>
            <person name="Brachmann A."/>
            <person name="Hughes D.P."/>
        </authorList>
    </citation>
    <scope>NUCLEOTIDE SEQUENCE [LARGE SCALE GENOMIC DNA]</scope>
    <source>
        <strain evidence="2 3">Map64</strain>
    </source>
</reference>
<dbReference type="Gene3D" id="3.60.20.40">
    <property type="match status" value="1"/>
</dbReference>
<dbReference type="EMBL" id="NJET01000081">
    <property type="protein sequence ID" value="PHH62112.1"/>
    <property type="molecule type" value="Genomic_DNA"/>
</dbReference>
<dbReference type="PRINTS" id="PR01210">
    <property type="entry name" value="GGTRANSPTASE"/>
</dbReference>
<accession>A0A2C5Y4F1</accession>
<dbReference type="InterPro" id="IPR043137">
    <property type="entry name" value="GGT_ssub_C"/>
</dbReference>
<organism evidence="2 3">
    <name type="scientific">Ophiocordyceps australis</name>
    <dbReference type="NCBI Taxonomy" id="1399860"/>
    <lineage>
        <taxon>Eukaryota</taxon>
        <taxon>Fungi</taxon>
        <taxon>Dikarya</taxon>
        <taxon>Ascomycota</taxon>
        <taxon>Pezizomycotina</taxon>
        <taxon>Sordariomycetes</taxon>
        <taxon>Hypocreomycetidae</taxon>
        <taxon>Hypocreales</taxon>
        <taxon>Ophiocordycipitaceae</taxon>
        <taxon>Ophiocordyceps</taxon>
    </lineage>
</organism>
<name>A0A2C5Y4F1_9HYPO</name>
<dbReference type="PANTHER" id="PTHR43881">
    <property type="entry name" value="GAMMA-GLUTAMYLTRANSPEPTIDASE (AFU_ORTHOLOGUE AFUA_4G13580)"/>
    <property type="match status" value="1"/>
</dbReference>
<dbReference type="SUPFAM" id="SSF56235">
    <property type="entry name" value="N-terminal nucleophile aminohydrolases (Ntn hydrolases)"/>
    <property type="match status" value="1"/>
</dbReference>
<dbReference type="STRING" id="1399860.A0A2C5Y4F1"/>
<dbReference type="PANTHER" id="PTHR43881:SF1">
    <property type="entry name" value="GAMMA-GLUTAMYLTRANSPEPTIDASE (AFU_ORTHOLOGUE AFUA_4G13580)"/>
    <property type="match status" value="1"/>
</dbReference>
<dbReference type="Gene3D" id="1.10.246.230">
    <property type="match status" value="1"/>
</dbReference>
<dbReference type="InterPro" id="IPR029055">
    <property type="entry name" value="Ntn_hydrolases_N"/>
</dbReference>
<protein>
    <recommendedName>
        <fullName evidence="4">Gamma-glutamyltransferase</fullName>
    </recommendedName>
</protein>
<evidence type="ECO:0000256" key="1">
    <source>
        <dbReference type="SAM" id="MobiDB-lite"/>
    </source>
</evidence>